<reference evidence="2" key="2">
    <citation type="submission" date="2020-05" db="UniProtKB">
        <authorList>
            <consortium name="EnsemblMetazoa"/>
        </authorList>
    </citation>
    <scope>IDENTIFICATION</scope>
    <source>
        <strain evidence="2">IAEA</strain>
    </source>
</reference>
<evidence type="ECO:0000256" key="1">
    <source>
        <dbReference type="SAM" id="MobiDB-lite"/>
    </source>
</evidence>
<dbReference type="EnsemblMetazoa" id="GBRI023472-RA">
    <property type="protein sequence ID" value="GBRI023472-PA"/>
    <property type="gene ID" value="GBRI023472"/>
</dbReference>
<protein>
    <submittedName>
        <fullName evidence="2">Uncharacterized protein</fullName>
    </submittedName>
</protein>
<organism evidence="2 3">
    <name type="scientific">Glossina brevipalpis</name>
    <dbReference type="NCBI Taxonomy" id="37001"/>
    <lineage>
        <taxon>Eukaryota</taxon>
        <taxon>Metazoa</taxon>
        <taxon>Ecdysozoa</taxon>
        <taxon>Arthropoda</taxon>
        <taxon>Hexapoda</taxon>
        <taxon>Insecta</taxon>
        <taxon>Pterygota</taxon>
        <taxon>Neoptera</taxon>
        <taxon>Endopterygota</taxon>
        <taxon>Diptera</taxon>
        <taxon>Brachycera</taxon>
        <taxon>Muscomorpha</taxon>
        <taxon>Hippoboscoidea</taxon>
        <taxon>Glossinidae</taxon>
        <taxon>Glossina</taxon>
    </lineage>
</organism>
<sequence length="401" mass="45431">MWMNSLSELIHSSLEIGRLSRKVFGVWFNHSEPRNTIKKKGKFCQMGKESKIEVAVEADTFKKPKMNDDVQGEGKAIWNVTNPNDANIRNKQKQLDLDQPEQEEDFSSLKLQKTNICLMGGGINAAATEARRSSLKFFKPSSVINNSTLSRDDIDIVDIDNNSTKIKNSINSGSNHELEGAGLPNSEIKVNQGFQILQKPDTKTLLHNSNALATKSFNSETSDTTPQPNAFSKVGNKSCLSEFFWNSLIGYASIDDDYDYGPNKVRYHPDDKENFDCNGMIPKKKIKLQLGEERPTARPTIISDSDSTDTEFEEEEEEDIDVKITLLPSPALNNDLTIMTQEDLGVQKQMYEELEKELELEFLPENNVECVLDKRSANDECSYMLYYVDKAGRYYEPEDFI</sequence>
<dbReference type="VEuPathDB" id="VectorBase:GBRI023472"/>
<dbReference type="AlphaFoldDB" id="A0A1A9WL16"/>
<keyword evidence="3" id="KW-1185">Reference proteome</keyword>
<reference evidence="3" key="1">
    <citation type="submission" date="2014-03" db="EMBL/GenBank/DDBJ databases">
        <authorList>
            <person name="Aksoy S."/>
            <person name="Warren W."/>
            <person name="Wilson R.K."/>
        </authorList>
    </citation>
    <scope>NUCLEOTIDE SEQUENCE [LARGE SCALE GENOMIC DNA]</scope>
    <source>
        <strain evidence="3">IAEA</strain>
    </source>
</reference>
<proteinExistence type="predicted"/>
<dbReference type="Proteomes" id="UP000091820">
    <property type="component" value="Unassembled WGS sequence"/>
</dbReference>
<feature type="region of interest" description="Disordered" evidence="1">
    <location>
        <begin position="292"/>
        <end position="312"/>
    </location>
</feature>
<evidence type="ECO:0000313" key="3">
    <source>
        <dbReference type="Proteomes" id="UP000091820"/>
    </source>
</evidence>
<name>A0A1A9WL16_9MUSC</name>
<evidence type="ECO:0000313" key="2">
    <source>
        <dbReference type="EnsemblMetazoa" id="GBRI023472-PA"/>
    </source>
</evidence>
<accession>A0A1A9WL16</accession>